<dbReference type="Gene3D" id="2.30.140.10">
    <property type="entry name" value="Spermidine synthase, tetramerisation domain"/>
    <property type="match status" value="1"/>
</dbReference>
<evidence type="ECO:0000256" key="1">
    <source>
        <dbReference type="ARBA" id="ARBA00007867"/>
    </source>
</evidence>
<comment type="catalytic activity">
    <reaction evidence="7">
        <text>S-adenosyl 3-(methylsulfanyl)propylamine + putrescine = S-methyl-5'-thioadenosine + spermidine + H(+)</text>
        <dbReference type="Rhea" id="RHEA:12721"/>
        <dbReference type="ChEBI" id="CHEBI:15378"/>
        <dbReference type="ChEBI" id="CHEBI:17509"/>
        <dbReference type="ChEBI" id="CHEBI:57443"/>
        <dbReference type="ChEBI" id="CHEBI:57834"/>
        <dbReference type="ChEBI" id="CHEBI:326268"/>
        <dbReference type="EC" id="2.5.1.16"/>
    </reaction>
</comment>
<feature type="binding site" evidence="7">
    <location>
        <position position="172"/>
    </location>
    <ligand>
        <name>S-methyl-5'-thioadenosine</name>
        <dbReference type="ChEBI" id="CHEBI:17509"/>
    </ligand>
</feature>
<dbReference type="Pfam" id="PF01564">
    <property type="entry name" value="Spermine_synth"/>
    <property type="match status" value="1"/>
</dbReference>
<dbReference type="EMBL" id="JALJRB010000010">
    <property type="protein sequence ID" value="MCJ8501098.1"/>
    <property type="molecule type" value="Genomic_DNA"/>
</dbReference>
<dbReference type="PANTHER" id="PTHR43317">
    <property type="entry name" value="THERMOSPERMINE SYNTHASE ACAULIS5"/>
    <property type="match status" value="1"/>
</dbReference>
<dbReference type="RefSeq" id="WP_246907321.1">
    <property type="nucleotide sequence ID" value="NZ_JALJRB010000010.1"/>
</dbReference>
<dbReference type="PROSITE" id="PS01330">
    <property type="entry name" value="PABS_1"/>
    <property type="match status" value="1"/>
</dbReference>
<keyword evidence="5 7" id="KW-0620">Polyamine biosynthesis</keyword>
<feature type="binding site" evidence="7">
    <location>
        <position position="69"/>
    </location>
    <ligand>
        <name>spermidine</name>
        <dbReference type="ChEBI" id="CHEBI:57834"/>
    </ligand>
</feature>
<evidence type="ECO:0000256" key="6">
    <source>
        <dbReference type="ARBA" id="ARBA00048874"/>
    </source>
</evidence>
<organism evidence="10 11">
    <name type="scientific">Desulfatitalea alkaliphila</name>
    <dbReference type="NCBI Taxonomy" id="2929485"/>
    <lineage>
        <taxon>Bacteria</taxon>
        <taxon>Pseudomonadati</taxon>
        <taxon>Thermodesulfobacteriota</taxon>
        <taxon>Desulfobacteria</taxon>
        <taxon>Desulfobacterales</taxon>
        <taxon>Desulfosarcinaceae</taxon>
        <taxon>Desulfatitalea</taxon>
    </lineage>
</organism>
<dbReference type="InterPro" id="IPR001045">
    <property type="entry name" value="Spermi_synthase"/>
</dbReference>
<evidence type="ECO:0000256" key="7">
    <source>
        <dbReference type="HAMAP-Rule" id="MF_00198"/>
    </source>
</evidence>
<feature type="binding site" evidence="7">
    <location>
        <position position="113"/>
    </location>
    <ligand>
        <name>S-methyl-5'-thioadenosine</name>
        <dbReference type="ChEBI" id="CHEBI:17509"/>
    </ligand>
</feature>
<sequence length="309" mass="34012">MHSHETPGSLWLTEYNNPYDAVCHGILEVVHQQKTRFQEMMIVRSGATGKALVLDGCWQSCTGDEFMYHEALVHPPCLLQGGPKKVLILGGGEGAALREALKWKTVTEAVMVDLDGAVVDACRRHLPEMHQGAFDDPRSRVVIADALAYVDAVPGNWDVIVSDLTDPLEHGPSAKLFTREYFAQCRRALAPGGCFVIQAGLAGPVEMQLHVRLANTVASVFQRMWHWLVPVPSWGSPMGFVCGADDTVGWEDPEPEAVDERLAGLIDGPLRMFDGRTMRALMHPPKYLRDAIAAENHVYSLAALPRAIR</sequence>
<dbReference type="SUPFAM" id="SSF53335">
    <property type="entry name" value="S-adenosyl-L-methionine-dependent methyltransferases"/>
    <property type="match status" value="1"/>
</dbReference>
<dbReference type="InterPro" id="IPR030374">
    <property type="entry name" value="PABS"/>
</dbReference>
<dbReference type="PANTHER" id="PTHR43317:SF1">
    <property type="entry name" value="THERMOSPERMINE SYNTHASE ACAULIS5"/>
    <property type="match status" value="1"/>
</dbReference>
<dbReference type="CDD" id="cd02440">
    <property type="entry name" value="AdoMet_MTases"/>
    <property type="match status" value="1"/>
</dbReference>
<evidence type="ECO:0000256" key="2">
    <source>
        <dbReference type="ARBA" id="ARBA00022490"/>
    </source>
</evidence>
<protein>
    <recommendedName>
        <fullName evidence="7">Polyamine aminopropyltransferase</fullName>
    </recommendedName>
    <alternativeName>
        <fullName evidence="7">Putrescine aminopropyltransferase</fullName>
        <shortName evidence="7">PAPT</shortName>
    </alternativeName>
    <alternativeName>
        <fullName evidence="7">Spermidine synthase</fullName>
        <shortName evidence="7">SPDS</shortName>
        <shortName evidence="7">SPDSY</shortName>
        <ecNumber evidence="7">2.5.1.16</ecNumber>
    </alternativeName>
</protein>
<comment type="pathway">
    <text evidence="7">Amine and polyamine biosynthesis; spermidine biosynthesis; spermidine from putrescine: step 1/1.</text>
</comment>
<keyword evidence="2" id="KW-0963">Cytoplasm</keyword>
<comment type="function">
    <text evidence="7">Catalyzes the irreversible transfer of a propylamine group from the amino donor S-adenosylmethioninamine (decarboxy-AdoMet) to putrescine (1,4-diaminobutane) to yield spermidine.</text>
</comment>
<keyword evidence="3 7" id="KW-0808">Transferase</keyword>
<dbReference type="GO" id="GO:0010487">
    <property type="term" value="F:thermospermine synthase activity"/>
    <property type="evidence" value="ECO:0007669"/>
    <property type="project" value="UniProtKB-EC"/>
</dbReference>
<dbReference type="GO" id="GO:0004766">
    <property type="term" value="F:spermidine synthase activity"/>
    <property type="evidence" value="ECO:0007669"/>
    <property type="project" value="UniProtKB-UniRule"/>
</dbReference>
<dbReference type="InterPro" id="IPR030373">
    <property type="entry name" value="PABS_CS"/>
</dbReference>
<comment type="caution">
    <text evidence="7">Lacks conserved residue(s) required for the propagation of feature annotation.</text>
</comment>
<dbReference type="FunFam" id="3.40.50.150:FF:000088">
    <property type="entry name" value="Polyamine aminopropyltransferase"/>
    <property type="match status" value="1"/>
</dbReference>
<dbReference type="InterPro" id="IPR037163">
    <property type="entry name" value="Spermidine_synt_N_sf"/>
</dbReference>
<feature type="binding site" evidence="7">
    <location>
        <begin position="145"/>
        <end position="146"/>
    </location>
    <ligand>
        <name>S-methyl-5'-thioadenosine</name>
        <dbReference type="ChEBI" id="CHEBI:17509"/>
    </ligand>
</feature>
<evidence type="ECO:0000256" key="3">
    <source>
        <dbReference type="ARBA" id="ARBA00022679"/>
    </source>
</evidence>
<dbReference type="AlphaFoldDB" id="A0AA41R945"/>
<dbReference type="InterPro" id="IPR035246">
    <property type="entry name" value="Spermidine_synt_N"/>
</dbReference>
<feature type="domain" description="PABS" evidence="9">
    <location>
        <begin position="9"/>
        <end position="245"/>
    </location>
</feature>
<dbReference type="Pfam" id="PF17284">
    <property type="entry name" value="Spermine_synt_N"/>
    <property type="match status" value="1"/>
</dbReference>
<dbReference type="EC" id="2.5.1.16" evidence="7"/>
<evidence type="ECO:0000256" key="8">
    <source>
        <dbReference type="PROSITE-ProRule" id="PRU00354"/>
    </source>
</evidence>
<feature type="active site" description="Proton acceptor" evidence="7 8">
    <location>
        <position position="163"/>
    </location>
</feature>
<keyword evidence="11" id="KW-1185">Reference proteome</keyword>
<evidence type="ECO:0000256" key="4">
    <source>
        <dbReference type="ARBA" id="ARBA00023066"/>
    </source>
</evidence>
<comment type="similarity">
    <text evidence="1 7">Belongs to the spermidine/spermine synthase family.</text>
</comment>
<comment type="catalytic activity">
    <reaction evidence="6">
        <text>S-adenosyl 3-(methylsulfanyl)propylamine + spermidine = thermospermine + S-methyl-5'-thioadenosine + H(+)</text>
        <dbReference type="Rhea" id="RHEA:30515"/>
        <dbReference type="ChEBI" id="CHEBI:15378"/>
        <dbReference type="ChEBI" id="CHEBI:17509"/>
        <dbReference type="ChEBI" id="CHEBI:57443"/>
        <dbReference type="ChEBI" id="CHEBI:57834"/>
        <dbReference type="ChEBI" id="CHEBI:59903"/>
        <dbReference type="EC" id="2.5.1.79"/>
    </reaction>
</comment>
<name>A0AA41R945_9BACT</name>
<evidence type="ECO:0000313" key="10">
    <source>
        <dbReference type="EMBL" id="MCJ8501098.1"/>
    </source>
</evidence>
<dbReference type="Proteomes" id="UP001165427">
    <property type="component" value="Unassembled WGS sequence"/>
</dbReference>
<dbReference type="GO" id="GO:0008295">
    <property type="term" value="P:spermidine biosynthetic process"/>
    <property type="evidence" value="ECO:0007669"/>
    <property type="project" value="UniProtKB-UniRule"/>
</dbReference>
<feature type="binding site" evidence="7">
    <location>
        <position position="93"/>
    </location>
    <ligand>
        <name>spermidine</name>
        <dbReference type="ChEBI" id="CHEBI:57834"/>
    </ligand>
</feature>
<comment type="caution">
    <text evidence="10">The sequence shown here is derived from an EMBL/GenBank/DDBJ whole genome shotgun (WGS) entry which is preliminary data.</text>
</comment>
<gene>
    <name evidence="7" type="primary">speE</name>
    <name evidence="10" type="ORF">MRX98_10990</name>
</gene>
<evidence type="ECO:0000259" key="9">
    <source>
        <dbReference type="PROSITE" id="PS51006"/>
    </source>
</evidence>
<comment type="subunit">
    <text evidence="7">Homodimer or homotetramer.</text>
</comment>
<proteinExistence type="inferred from homology"/>
<dbReference type="InterPro" id="IPR029063">
    <property type="entry name" value="SAM-dependent_MTases_sf"/>
</dbReference>
<dbReference type="Gene3D" id="3.40.50.150">
    <property type="entry name" value="Vaccinia Virus protein VP39"/>
    <property type="match status" value="1"/>
</dbReference>
<feature type="binding site" evidence="7">
    <location>
        <position position="38"/>
    </location>
    <ligand>
        <name>S-methyl-5'-thioadenosine</name>
        <dbReference type="ChEBI" id="CHEBI:17509"/>
    </ligand>
</feature>
<dbReference type="PROSITE" id="PS51006">
    <property type="entry name" value="PABS_2"/>
    <property type="match status" value="1"/>
</dbReference>
<keyword evidence="4 7" id="KW-0745">Spermidine biosynthesis</keyword>
<evidence type="ECO:0000256" key="5">
    <source>
        <dbReference type="ARBA" id="ARBA00023115"/>
    </source>
</evidence>
<dbReference type="HAMAP" id="MF_00198">
    <property type="entry name" value="Spermidine_synth"/>
    <property type="match status" value="1"/>
</dbReference>
<reference evidence="10" key="1">
    <citation type="submission" date="2022-04" db="EMBL/GenBank/DDBJ databases">
        <title>Desulfatitalea alkaliphila sp. nov., a novel anaerobic sulfate-reducing bacterium isolated from terrestrial mud volcano, Taman Peninsula, Russia.</title>
        <authorList>
            <person name="Khomyakova M.A."/>
            <person name="Merkel A.Y."/>
            <person name="Slobodkin A.I."/>
        </authorList>
    </citation>
    <scope>NUCLEOTIDE SEQUENCE</scope>
    <source>
        <strain evidence="10">M08but</strain>
    </source>
</reference>
<evidence type="ECO:0000313" key="11">
    <source>
        <dbReference type="Proteomes" id="UP001165427"/>
    </source>
</evidence>
<accession>A0AA41R945</accession>